<sequence>MNFTKKDKLTSSEKLEFLDYLKHSLENGFSLSNSIALMPALWPKKQALMQKLDQTMQTGGDFANGLLKLGFSKTTVTQIKMALQQGNLIECLTQIATLTRLKNDQLKKLRAELSYPFVLAGMMVILLVFMQTFVSSQFTQSQDHTGDYLLIGLIIFAIIATYYGYQILKLLSRQDYQSLKKLASYPAIGPVIKTYVNYLLVYDIGLLLASGFSLQKMCEYASKQEKGSLQQYLGQSIGEQLAKGKNLTTIVKQEVFLPDTLLIFLQTGAERSSLSKSCLVLGRSLFNELTTKIEKLVVNVQPLCFVLIGFCIIGMYLKLLLPMYAMMQGI</sequence>
<evidence type="ECO:0000256" key="7">
    <source>
        <dbReference type="SAM" id="Phobius"/>
    </source>
</evidence>
<comment type="caution">
    <text evidence="9">The sequence shown here is derived from an EMBL/GenBank/DDBJ whole genome shotgun (WGS) entry which is preliminary data.</text>
</comment>
<dbReference type="InterPro" id="IPR018076">
    <property type="entry name" value="T2SS_GspF_dom"/>
</dbReference>
<keyword evidence="6 7" id="KW-0472">Membrane</keyword>
<keyword evidence="10" id="KW-1185">Reference proteome</keyword>
<dbReference type="Pfam" id="PF00482">
    <property type="entry name" value="T2SSF"/>
    <property type="match status" value="2"/>
</dbReference>
<organism evidence="9 10">
    <name type="scientific">Lactobacillus xujianguonis</name>
    <dbReference type="NCBI Taxonomy" id="2495899"/>
    <lineage>
        <taxon>Bacteria</taxon>
        <taxon>Bacillati</taxon>
        <taxon>Bacillota</taxon>
        <taxon>Bacilli</taxon>
        <taxon>Lactobacillales</taxon>
        <taxon>Lactobacillaceae</taxon>
        <taxon>Lactobacillus</taxon>
    </lineage>
</organism>
<comment type="subcellular location">
    <subcellularLocation>
        <location evidence="1">Cell membrane</location>
        <topology evidence="1">Multi-pass membrane protein</topology>
    </subcellularLocation>
</comment>
<keyword evidence="3" id="KW-1003">Cell membrane</keyword>
<evidence type="ECO:0000259" key="8">
    <source>
        <dbReference type="Pfam" id="PF00482"/>
    </source>
</evidence>
<dbReference type="AlphaFoldDB" id="A0A437SWQ9"/>
<keyword evidence="5 7" id="KW-1133">Transmembrane helix</keyword>
<feature type="domain" description="Type II secretion system protein GspF" evidence="8">
    <location>
        <begin position="24"/>
        <end position="134"/>
    </location>
</feature>
<evidence type="ECO:0000256" key="2">
    <source>
        <dbReference type="ARBA" id="ARBA00005745"/>
    </source>
</evidence>
<feature type="transmembrane region" description="Helical" evidence="7">
    <location>
        <begin position="146"/>
        <end position="165"/>
    </location>
</feature>
<name>A0A437SWQ9_9LACO</name>
<dbReference type="PANTHER" id="PTHR30012:SF0">
    <property type="entry name" value="TYPE II SECRETION SYSTEM PROTEIN F-RELATED"/>
    <property type="match status" value="1"/>
</dbReference>
<evidence type="ECO:0000256" key="3">
    <source>
        <dbReference type="ARBA" id="ARBA00022475"/>
    </source>
</evidence>
<accession>A0A437SWQ9</accession>
<dbReference type="PANTHER" id="PTHR30012">
    <property type="entry name" value="GENERAL SECRETION PATHWAY PROTEIN"/>
    <property type="match status" value="1"/>
</dbReference>
<keyword evidence="4 7" id="KW-0812">Transmembrane</keyword>
<feature type="transmembrane region" description="Helical" evidence="7">
    <location>
        <begin position="113"/>
        <end position="134"/>
    </location>
</feature>
<dbReference type="GO" id="GO:0005886">
    <property type="term" value="C:plasma membrane"/>
    <property type="evidence" value="ECO:0007669"/>
    <property type="project" value="UniProtKB-SubCell"/>
</dbReference>
<reference evidence="9 10" key="1">
    <citation type="submission" date="2018-12" db="EMBL/GenBank/DDBJ databases">
        <authorList>
            <person name="Meng J."/>
        </authorList>
    </citation>
    <scope>NUCLEOTIDE SEQUENCE [LARGE SCALE GENOMIC DNA]</scope>
    <source>
        <strain evidence="9 10">HT111-2</strain>
    </source>
</reference>
<proteinExistence type="inferred from homology"/>
<gene>
    <name evidence="9" type="ORF">EJK17_03030</name>
</gene>
<evidence type="ECO:0000256" key="5">
    <source>
        <dbReference type="ARBA" id="ARBA00022989"/>
    </source>
</evidence>
<feature type="transmembrane region" description="Helical" evidence="7">
    <location>
        <begin position="296"/>
        <end position="317"/>
    </location>
</feature>
<dbReference type="InterPro" id="IPR003004">
    <property type="entry name" value="GspF/PilC"/>
</dbReference>
<evidence type="ECO:0000256" key="6">
    <source>
        <dbReference type="ARBA" id="ARBA00023136"/>
    </source>
</evidence>
<dbReference type="EMBL" id="RXIA01000006">
    <property type="protein sequence ID" value="RVU71290.1"/>
    <property type="molecule type" value="Genomic_DNA"/>
</dbReference>
<dbReference type="InterPro" id="IPR042094">
    <property type="entry name" value="T2SS_GspF_sf"/>
</dbReference>
<feature type="domain" description="Type II secretion system protein GspF" evidence="8">
    <location>
        <begin position="204"/>
        <end position="322"/>
    </location>
</feature>
<protein>
    <submittedName>
        <fullName evidence="9">Type II secretion system protein F</fullName>
    </submittedName>
</protein>
<evidence type="ECO:0000256" key="1">
    <source>
        <dbReference type="ARBA" id="ARBA00004651"/>
    </source>
</evidence>
<evidence type="ECO:0000313" key="10">
    <source>
        <dbReference type="Proteomes" id="UP000288291"/>
    </source>
</evidence>
<comment type="similarity">
    <text evidence="2">Belongs to the GSP F family.</text>
</comment>
<evidence type="ECO:0000313" key="9">
    <source>
        <dbReference type="EMBL" id="RVU71290.1"/>
    </source>
</evidence>
<dbReference type="Gene3D" id="1.20.81.30">
    <property type="entry name" value="Type II secretion system (T2SS), domain F"/>
    <property type="match status" value="2"/>
</dbReference>
<evidence type="ECO:0000256" key="4">
    <source>
        <dbReference type="ARBA" id="ARBA00022692"/>
    </source>
</evidence>
<dbReference type="Proteomes" id="UP000288291">
    <property type="component" value="Unassembled WGS sequence"/>
</dbReference>